<name>A0A162JTU0_CORFA</name>
<protein>
    <submittedName>
        <fullName evidence="3">Uncharacterized protein</fullName>
    </submittedName>
</protein>
<dbReference type="GeneID" id="30016895"/>
<sequence length="85" mass="8605">MRAATALGATMTAEEECRCVFGGGGRSVVRKLRAIWNAAMVMLGLARIVVLVRIALVLRDIKAARGPPGASGADPAVGGGVRGCG</sequence>
<evidence type="ECO:0000313" key="4">
    <source>
        <dbReference type="Proteomes" id="UP000076744"/>
    </source>
</evidence>
<organism evidence="3 4">
    <name type="scientific">Cordyceps fumosorosea (strain ARSEF 2679)</name>
    <name type="common">Isaria fumosorosea</name>
    <dbReference type="NCBI Taxonomy" id="1081104"/>
    <lineage>
        <taxon>Eukaryota</taxon>
        <taxon>Fungi</taxon>
        <taxon>Dikarya</taxon>
        <taxon>Ascomycota</taxon>
        <taxon>Pezizomycotina</taxon>
        <taxon>Sordariomycetes</taxon>
        <taxon>Hypocreomycetidae</taxon>
        <taxon>Hypocreales</taxon>
        <taxon>Cordycipitaceae</taxon>
        <taxon>Cordyceps</taxon>
    </lineage>
</organism>
<keyword evidence="2" id="KW-0472">Membrane</keyword>
<reference evidence="3 4" key="1">
    <citation type="journal article" date="2016" name="Genome Biol. Evol.">
        <title>Divergent and convergent evolution of fungal pathogenicity.</title>
        <authorList>
            <person name="Shang Y."/>
            <person name="Xiao G."/>
            <person name="Zheng P."/>
            <person name="Cen K."/>
            <person name="Zhan S."/>
            <person name="Wang C."/>
        </authorList>
    </citation>
    <scope>NUCLEOTIDE SEQUENCE [LARGE SCALE GENOMIC DNA]</scope>
    <source>
        <strain evidence="3 4">ARSEF 2679</strain>
    </source>
</reference>
<gene>
    <name evidence="3" type="ORF">ISF_00603</name>
</gene>
<accession>A0A162JTU0</accession>
<evidence type="ECO:0000313" key="3">
    <source>
        <dbReference type="EMBL" id="OAA73702.1"/>
    </source>
</evidence>
<dbReference type="Proteomes" id="UP000076744">
    <property type="component" value="Unassembled WGS sequence"/>
</dbReference>
<dbReference type="RefSeq" id="XP_018708660.1">
    <property type="nucleotide sequence ID" value="XM_018844210.1"/>
</dbReference>
<dbReference type="AlphaFoldDB" id="A0A162JTU0"/>
<feature type="region of interest" description="Disordered" evidence="1">
    <location>
        <begin position="66"/>
        <end position="85"/>
    </location>
</feature>
<keyword evidence="2" id="KW-0812">Transmembrane</keyword>
<feature type="transmembrane region" description="Helical" evidence="2">
    <location>
        <begin position="34"/>
        <end position="56"/>
    </location>
</feature>
<keyword evidence="4" id="KW-1185">Reference proteome</keyword>
<keyword evidence="2" id="KW-1133">Transmembrane helix</keyword>
<comment type="caution">
    <text evidence="3">The sequence shown here is derived from an EMBL/GenBank/DDBJ whole genome shotgun (WGS) entry which is preliminary data.</text>
</comment>
<evidence type="ECO:0000256" key="1">
    <source>
        <dbReference type="SAM" id="MobiDB-lite"/>
    </source>
</evidence>
<proteinExistence type="predicted"/>
<dbReference type="EMBL" id="AZHB01000001">
    <property type="protein sequence ID" value="OAA73702.1"/>
    <property type="molecule type" value="Genomic_DNA"/>
</dbReference>
<evidence type="ECO:0000256" key="2">
    <source>
        <dbReference type="SAM" id="Phobius"/>
    </source>
</evidence>